<proteinExistence type="predicted"/>
<accession>A0A6N7EKE6</accession>
<feature type="region of interest" description="Disordered" evidence="6">
    <location>
        <begin position="100"/>
        <end position="144"/>
    </location>
</feature>
<dbReference type="RefSeq" id="WP_152816339.1">
    <property type="nucleotide sequence ID" value="NZ_WHPC01000094.1"/>
</dbReference>
<evidence type="ECO:0000256" key="4">
    <source>
        <dbReference type="ARBA" id="ARBA00022989"/>
    </source>
</evidence>
<dbReference type="Proteomes" id="UP000437709">
    <property type="component" value="Unassembled WGS sequence"/>
</dbReference>
<evidence type="ECO:0000256" key="7">
    <source>
        <dbReference type="SAM" id="Phobius"/>
    </source>
</evidence>
<evidence type="ECO:0000256" key="3">
    <source>
        <dbReference type="ARBA" id="ARBA00022692"/>
    </source>
</evidence>
<dbReference type="Gene3D" id="3.40.50.300">
    <property type="entry name" value="P-loop containing nucleotide triphosphate hydrolases"/>
    <property type="match status" value="1"/>
</dbReference>
<feature type="transmembrane region" description="Helical" evidence="7">
    <location>
        <begin position="150"/>
        <end position="172"/>
    </location>
</feature>
<dbReference type="GO" id="GO:0005886">
    <property type="term" value="C:plasma membrane"/>
    <property type="evidence" value="ECO:0007669"/>
    <property type="project" value="UniProtKB-SubCell"/>
</dbReference>
<dbReference type="OrthoDB" id="9808136at2"/>
<dbReference type="AlphaFoldDB" id="A0A6N7EKE6"/>
<dbReference type="GO" id="GO:0016887">
    <property type="term" value="F:ATP hydrolysis activity"/>
    <property type="evidence" value="ECO:0007669"/>
    <property type="project" value="InterPro"/>
</dbReference>
<dbReference type="PANTHER" id="PTHR32196:SF72">
    <property type="entry name" value="RIBOSE IMPORT PERMEASE PROTEIN RBSC"/>
    <property type="match status" value="1"/>
</dbReference>
<evidence type="ECO:0000313" key="10">
    <source>
        <dbReference type="Proteomes" id="UP000437709"/>
    </source>
</evidence>
<dbReference type="InterPro" id="IPR003439">
    <property type="entry name" value="ABC_transporter-like_ATP-bd"/>
</dbReference>
<evidence type="ECO:0000256" key="2">
    <source>
        <dbReference type="ARBA" id="ARBA00022475"/>
    </source>
</evidence>
<feature type="transmembrane region" description="Helical" evidence="7">
    <location>
        <begin position="307"/>
        <end position="328"/>
    </location>
</feature>
<comment type="subcellular location">
    <subcellularLocation>
        <location evidence="1">Cell membrane</location>
        <topology evidence="1">Multi-pass membrane protein</topology>
    </subcellularLocation>
</comment>
<keyword evidence="5 7" id="KW-0472">Membrane</keyword>
<keyword evidence="9" id="KW-0067">ATP-binding</keyword>
<evidence type="ECO:0000256" key="5">
    <source>
        <dbReference type="ARBA" id="ARBA00023136"/>
    </source>
</evidence>
<dbReference type="SUPFAM" id="SSF52540">
    <property type="entry name" value="P-loop containing nucleoside triphosphate hydrolases"/>
    <property type="match status" value="1"/>
</dbReference>
<evidence type="ECO:0000313" key="9">
    <source>
        <dbReference type="EMBL" id="MPV38619.1"/>
    </source>
</evidence>
<dbReference type="GO" id="GO:0022857">
    <property type="term" value="F:transmembrane transporter activity"/>
    <property type="evidence" value="ECO:0007669"/>
    <property type="project" value="InterPro"/>
</dbReference>
<feature type="transmembrane region" description="Helical" evidence="7">
    <location>
        <begin position="266"/>
        <end position="286"/>
    </location>
</feature>
<reference evidence="9 10" key="1">
    <citation type="submission" date="2019-10" db="EMBL/GenBank/DDBJ databases">
        <title>Georgenia wutianyii sp. nov. and Georgenia yuyongxinii sp. nov. isolated from plateau pika (Ochotona curzoniae) in the Qinghai-Tibet plateau of China.</title>
        <authorList>
            <person name="Tian Z."/>
        </authorList>
    </citation>
    <scope>NUCLEOTIDE SEQUENCE [LARGE SCALE GENOMIC DNA]</scope>
    <source>
        <strain evidence="9 10">JCM 19765</strain>
    </source>
</reference>
<evidence type="ECO:0000256" key="6">
    <source>
        <dbReference type="SAM" id="MobiDB-lite"/>
    </source>
</evidence>
<dbReference type="GO" id="GO:0005524">
    <property type="term" value="F:ATP binding"/>
    <property type="evidence" value="ECO:0007669"/>
    <property type="project" value="UniProtKB-KW"/>
</dbReference>
<organism evidence="9 10">
    <name type="scientific">Georgenia subflava</name>
    <dbReference type="NCBI Taxonomy" id="1622177"/>
    <lineage>
        <taxon>Bacteria</taxon>
        <taxon>Bacillati</taxon>
        <taxon>Actinomycetota</taxon>
        <taxon>Actinomycetes</taxon>
        <taxon>Micrococcales</taxon>
        <taxon>Bogoriellaceae</taxon>
        <taxon>Georgenia</taxon>
    </lineage>
</organism>
<dbReference type="CDD" id="cd06579">
    <property type="entry name" value="TM_PBP1_transp_AraH_like"/>
    <property type="match status" value="1"/>
</dbReference>
<sequence length="466" mass="48910">EPVFRNITLSTFGRFARGGFLDERAERAAAEQQITALQLAPADPRRTTRTLSGGNQQKAMLARWLVHGCNVLLLDEPTRGVDVGARAEIYTLVRRLAAEGPRHGRNPRMTENQSAGTVPAGGAPETGLPPSNRDLSPPPQRSGRLPTFRLGGLGHSLGLIIALAALLLIGVLTSGERFVSIDNVMVILREAAVIGVISIGVTFVITAGGIDLSVGSVMGLATVWASTLATQTMATDTHWVVMVFTALAVGTAAGLVNGVIVAYGRVVSFIATLAMLVAARGLAEIISNRRSQIVTVEGFLDFFRADVIGVPVIVWIFFLVAVGGWVLLARTTFGRRTIAVGGNPEAARLAGIKVQRHTMWVFALSGLTAGIAALMMLGRTTAGTSTNGLLYELDAIAAVVVGGTLLIGGRGTIVGTVLGVLVFAVLTNIFIQNNLSPSAQQLAKGAIIVIAVLLQQRFASRARSST</sequence>
<dbReference type="InterPro" id="IPR001851">
    <property type="entry name" value="ABC_transp_permease"/>
</dbReference>
<evidence type="ECO:0000256" key="1">
    <source>
        <dbReference type="ARBA" id="ARBA00004651"/>
    </source>
</evidence>
<feature type="transmembrane region" description="Helical" evidence="7">
    <location>
        <begin position="359"/>
        <end position="377"/>
    </location>
</feature>
<evidence type="ECO:0000259" key="8">
    <source>
        <dbReference type="Pfam" id="PF00005"/>
    </source>
</evidence>
<feature type="non-terminal residue" evidence="9">
    <location>
        <position position="1"/>
    </location>
</feature>
<keyword evidence="9" id="KW-0547">Nucleotide-binding</keyword>
<dbReference type="Pfam" id="PF02653">
    <property type="entry name" value="BPD_transp_2"/>
    <property type="match status" value="1"/>
</dbReference>
<gene>
    <name evidence="9" type="ORF">GB881_16495</name>
</gene>
<keyword evidence="10" id="KW-1185">Reference proteome</keyword>
<keyword evidence="3 7" id="KW-0812">Transmembrane</keyword>
<dbReference type="InterPro" id="IPR027417">
    <property type="entry name" value="P-loop_NTPase"/>
</dbReference>
<feature type="transmembrane region" description="Helical" evidence="7">
    <location>
        <begin position="192"/>
        <end position="225"/>
    </location>
</feature>
<name>A0A6N7EKE6_9MICO</name>
<comment type="caution">
    <text evidence="9">The sequence shown here is derived from an EMBL/GenBank/DDBJ whole genome shotgun (WGS) entry which is preliminary data.</text>
</comment>
<feature type="transmembrane region" description="Helical" evidence="7">
    <location>
        <begin position="237"/>
        <end position="260"/>
    </location>
</feature>
<keyword evidence="2" id="KW-1003">Cell membrane</keyword>
<feature type="domain" description="ABC transporter" evidence="8">
    <location>
        <begin position="25"/>
        <end position="78"/>
    </location>
</feature>
<keyword evidence="4 7" id="KW-1133">Transmembrane helix</keyword>
<dbReference type="PANTHER" id="PTHR32196">
    <property type="entry name" value="ABC TRANSPORTER PERMEASE PROTEIN YPHD-RELATED-RELATED"/>
    <property type="match status" value="1"/>
</dbReference>
<dbReference type="EMBL" id="WHPC01000094">
    <property type="protein sequence ID" value="MPV38619.1"/>
    <property type="molecule type" value="Genomic_DNA"/>
</dbReference>
<dbReference type="Pfam" id="PF00005">
    <property type="entry name" value="ABC_tran"/>
    <property type="match status" value="1"/>
</dbReference>
<protein>
    <submittedName>
        <fullName evidence="9">ATP-binding cassette domain-containing protein</fullName>
    </submittedName>
</protein>
<feature type="transmembrane region" description="Helical" evidence="7">
    <location>
        <begin position="413"/>
        <end position="431"/>
    </location>
</feature>